<feature type="region of interest" description="Disordered" evidence="1">
    <location>
        <begin position="1"/>
        <end position="29"/>
    </location>
</feature>
<keyword evidence="2" id="KW-0812">Transmembrane</keyword>
<keyword evidence="2" id="KW-0472">Membrane</keyword>
<evidence type="ECO:0000256" key="1">
    <source>
        <dbReference type="SAM" id="MobiDB-lite"/>
    </source>
</evidence>
<dbReference type="EMBL" id="CAWUFR010000102">
    <property type="protein sequence ID" value="CAK6967243.1"/>
    <property type="molecule type" value="Genomic_DNA"/>
</dbReference>
<gene>
    <name evidence="3" type="ORF">FSCOSCO3_A024840</name>
</gene>
<evidence type="ECO:0000256" key="2">
    <source>
        <dbReference type="SAM" id="Phobius"/>
    </source>
</evidence>
<dbReference type="Proteomes" id="UP001314229">
    <property type="component" value="Unassembled WGS sequence"/>
</dbReference>
<proteinExistence type="predicted"/>
<feature type="transmembrane region" description="Helical" evidence="2">
    <location>
        <begin position="98"/>
        <end position="124"/>
    </location>
</feature>
<dbReference type="AlphaFoldDB" id="A0AAV1P6K5"/>
<keyword evidence="2" id="KW-1133">Transmembrane helix</keyword>
<accession>A0AAV1P6K5</accession>
<protein>
    <submittedName>
        <fullName evidence="3">Uncharacterized protein</fullName>
    </submittedName>
</protein>
<reference evidence="3 4" key="1">
    <citation type="submission" date="2024-01" db="EMBL/GenBank/DDBJ databases">
        <authorList>
            <person name="Alioto T."/>
            <person name="Alioto T."/>
            <person name="Gomez Garrido J."/>
        </authorList>
    </citation>
    <scope>NUCLEOTIDE SEQUENCE [LARGE SCALE GENOMIC DNA]</scope>
</reference>
<feature type="compositionally biased region" description="Polar residues" evidence="1">
    <location>
        <begin position="7"/>
        <end position="19"/>
    </location>
</feature>
<feature type="transmembrane region" description="Helical" evidence="2">
    <location>
        <begin position="60"/>
        <end position="77"/>
    </location>
</feature>
<keyword evidence="4" id="KW-1185">Reference proteome</keyword>
<evidence type="ECO:0000313" key="4">
    <source>
        <dbReference type="Proteomes" id="UP001314229"/>
    </source>
</evidence>
<comment type="caution">
    <text evidence="3">The sequence shown here is derived from an EMBL/GenBank/DDBJ whole genome shotgun (WGS) entry which is preliminary data.</text>
</comment>
<organism evidence="3 4">
    <name type="scientific">Scomber scombrus</name>
    <name type="common">Atlantic mackerel</name>
    <name type="synonym">Scomber vernalis</name>
    <dbReference type="NCBI Taxonomy" id="13677"/>
    <lineage>
        <taxon>Eukaryota</taxon>
        <taxon>Metazoa</taxon>
        <taxon>Chordata</taxon>
        <taxon>Craniata</taxon>
        <taxon>Vertebrata</taxon>
        <taxon>Euteleostomi</taxon>
        <taxon>Actinopterygii</taxon>
        <taxon>Neopterygii</taxon>
        <taxon>Teleostei</taxon>
        <taxon>Neoteleostei</taxon>
        <taxon>Acanthomorphata</taxon>
        <taxon>Pelagiaria</taxon>
        <taxon>Scombriformes</taxon>
        <taxon>Scombridae</taxon>
        <taxon>Scomber</taxon>
    </lineage>
</organism>
<evidence type="ECO:0000313" key="3">
    <source>
        <dbReference type="EMBL" id="CAK6967243.1"/>
    </source>
</evidence>
<sequence>MKPSAHGSITTPASYSNAAASRKARREDTGIGAGKREAFFAERIILRLGKRRRMQRLKDVYLAPGFGTLAALEIAGSRRRRTRERVGRGKQTRRRRPLLLFCCFFLCHSYVGVKELMSFCALLYTGESWQAVKDA</sequence>
<name>A0AAV1P6K5_SCOSC</name>